<dbReference type="EMBL" id="CP014859">
    <property type="protein sequence ID" value="AOS60887.1"/>
    <property type="molecule type" value="Genomic_DNA"/>
</dbReference>
<name>A0AAC9MWI6_9PSEU</name>
<dbReference type="AlphaFoldDB" id="A0AAC9MWI6"/>
<evidence type="ECO:0000313" key="1">
    <source>
        <dbReference type="EMBL" id="AOS60887.1"/>
    </source>
</evidence>
<keyword evidence="2" id="KW-1185">Reference proteome</keyword>
<evidence type="ECO:0000313" key="2">
    <source>
        <dbReference type="Proteomes" id="UP000095210"/>
    </source>
</evidence>
<accession>A0AAC9MWI6</accession>
<dbReference type="KEGG" id="ahm:TL08_00190"/>
<proteinExistence type="predicted"/>
<organism evidence="1 2">
    <name type="scientific">Actinoalloteichus hymeniacidonis</name>
    <dbReference type="NCBI Taxonomy" id="340345"/>
    <lineage>
        <taxon>Bacteria</taxon>
        <taxon>Bacillati</taxon>
        <taxon>Actinomycetota</taxon>
        <taxon>Actinomycetes</taxon>
        <taxon>Pseudonocardiales</taxon>
        <taxon>Pseudonocardiaceae</taxon>
        <taxon>Actinoalloteichus</taxon>
    </lineage>
</organism>
<dbReference type="RefSeq" id="WP_157420865.1">
    <property type="nucleotide sequence ID" value="NZ_CP014859.1"/>
</dbReference>
<sequence length="112" mass="12582">MESSALADWTWPPRDTAVASGSRCRPIGREVRYSDGSTLLRLPRRDTRCSSCLAGVHRWRQESVENTRSAVLLRFDCACEDCVKCSDGMLLVTPHREGEGRHRARRGVHLAS</sequence>
<protein>
    <submittedName>
        <fullName evidence="1">Uncharacterized protein</fullName>
    </submittedName>
</protein>
<reference evidence="2" key="1">
    <citation type="submission" date="2016-03" db="EMBL/GenBank/DDBJ databases">
        <title>Complete genome sequence of the type strain Actinoalloteichus hymeniacidonis DSM 45092.</title>
        <authorList>
            <person name="Schaffert L."/>
            <person name="Albersmeier A."/>
            <person name="Winkler A."/>
            <person name="Kalinowski J."/>
            <person name="Zotchev S."/>
            <person name="Ruckert C."/>
        </authorList>
    </citation>
    <scope>NUCLEOTIDE SEQUENCE [LARGE SCALE GENOMIC DNA]</scope>
    <source>
        <strain evidence="2">HPA177(T) (DSM 45092(T))</strain>
    </source>
</reference>
<gene>
    <name evidence="1" type="ORF">TL08_00190</name>
</gene>
<dbReference type="Proteomes" id="UP000095210">
    <property type="component" value="Chromosome"/>
</dbReference>